<organism evidence="3 4">
    <name type="scientific">Puccinia sorghi</name>
    <dbReference type="NCBI Taxonomy" id="27349"/>
    <lineage>
        <taxon>Eukaryota</taxon>
        <taxon>Fungi</taxon>
        <taxon>Dikarya</taxon>
        <taxon>Basidiomycota</taxon>
        <taxon>Pucciniomycotina</taxon>
        <taxon>Pucciniomycetes</taxon>
        <taxon>Pucciniales</taxon>
        <taxon>Pucciniaceae</taxon>
        <taxon>Puccinia</taxon>
    </lineage>
</organism>
<keyword evidence="2" id="KW-1133">Transmembrane helix</keyword>
<gene>
    <name evidence="3" type="ORF">VP01_915g3</name>
</gene>
<proteinExistence type="predicted"/>
<comment type="caution">
    <text evidence="3">The sequence shown here is derived from an EMBL/GenBank/DDBJ whole genome shotgun (WGS) entry which is preliminary data.</text>
</comment>
<evidence type="ECO:0000256" key="2">
    <source>
        <dbReference type="SAM" id="Phobius"/>
    </source>
</evidence>
<accession>A0A0L6U7F6</accession>
<dbReference type="AlphaFoldDB" id="A0A0L6U7F6"/>
<keyword evidence="2" id="KW-0472">Membrane</keyword>
<feature type="transmembrane region" description="Helical" evidence="2">
    <location>
        <begin position="286"/>
        <end position="308"/>
    </location>
</feature>
<feature type="transmembrane region" description="Helical" evidence="2">
    <location>
        <begin position="122"/>
        <end position="139"/>
    </location>
</feature>
<dbReference type="Proteomes" id="UP000037035">
    <property type="component" value="Unassembled WGS sequence"/>
</dbReference>
<name>A0A0L6U7F6_9BASI</name>
<reference evidence="3 4" key="1">
    <citation type="submission" date="2015-08" db="EMBL/GenBank/DDBJ databases">
        <title>Next Generation Sequencing and Analysis of the Genome of Puccinia sorghi L Schw, the Causal Agent of Maize Common Rust.</title>
        <authorList>
            <person name="Rochi L."/>
            <person name="Burguener G."/>
            <person name="Darino M."/>
            <person name="Turjanski A."/>
            <person name="Kreff E."/>
            <person name="Dieguez M.J."/>
            <person name="Sacco F."/>
        </authorList>
    </citation>
    <scope>NUCLEOTIDE SEQUENCE [LARGE SCALE GENOMIC DNA]</scope>
    <source>
        <strain evidence="3 4">RO10H11247</strain>
    </source>
</reference>
<evidence type="ECO:0000313" key="3">
    <source>
        <dbReference type="EMBL" id="KNZ44443.1"/>
    </source>
</evidence>
<keyword evidence="4" id="KW-1185">Reference proteome</keyword>
<dbReference type="EMBL" id="LAVV01014782">
    <property type="protein sequence ID" value="KNZ44443.1"/>
    <property type="molecule type" value="Genomic_DNA"/>
</dbReference>
<dbReference type="VEuPathDB" id="FungiDB:VP01_915g3"/>
<feature type="transmembrane region" description="Helical" evidence="2">
    <location>
        <begin position="389"/>
        <end position="414"/>
    </location>
</feature>
<feature type="transmembrane region" description="Helical" evidence="2">
    <location>
        <begin position="90"/>
        <end position="110"/>
    </location>
</feature>
<evidence type="ECO:0000313" key="4">
    <source>
        <dbReference type="Proteomes" id="UP000037035"/>
    </source>
</evidence>
<protein>
    <submittedName>
        <fullName evidence="3">Uncharacterized protein</fullName>
    </submittedName>
</protein>
<feature type="region of interest" description="Disordered" evidence="1">
    <location>
        <begin position="361"/>
        <end position="380"/>
    </location>
</feature>
<keyword evidence="2" id="KW-0812">Transmembrane</keyword>
<evidence type="ECO:0000256" key="1">
    <source>
        <dbReference type="SAM" id="MobiDB-lite"/>
    </source>
</evidence>
<sequence>MIHDRQMNFPYKSILLSKFMCEIPKHRELRYRKKILRQEIFSIPWYLFYIEKTHVKRLIIEFTFYPSPCMKLYKNTFVRLNYFLSINKKICFATNQLSFLVLISSFKILLPSKLTSNLKMMRWGNSLLKFMGLYFYFLIGLKGFEVKISTVPKAFPLSGKPIQASPLNSRAWKPVISLIAASQGNFTHGVWPFFTKNILNGISSLIALQCHIHHVIGTHHYQPNFQDNTMGLFMDGQIALQFYGRDQVELRIKLVVTCVYFKLKNQTDLLPMSSCYHPSNMNKSDLHFTCQINLIYLLIIHLFLEIIFKFQKTVKDHENEVICAQGLMFCLEMITTHVRMRIKALLVSLHKFLNASPLELSKKPSTRHHSTSTGSSKPENPNNGSLIKLLPLLCSTCLISILTTTTWSFVFRLFMPCPHERIKVIDSDKSDPRGGT</sequence>